<gene>
    <name evidence="1" type="ORF">EVAR_82893_1</name>
</gene>
<dbReference type="Proteomes" id="UP000299102">
    <property type="component" value="Unassembled WGS sequence"/>
</dbReference>
<sequence length="84" mass="9112">MIIGIALRLASKHTLATATRDGHPKSFIFPCNEPEAIMTLTTHSGGCGIDSFSGRTRALRSAASGQARTLIRQRLYVVRDEGRV</sequence>
<organism evidence="1 2">
    <name type="scientific">Eumeta variegata</name>
    <name type="common">Bagworm moth</name>
    <name type="synonym">Eumeta japonica</name>
    <dbReference type="NCBI Taxonomy" id="151549"/>
    <lineage>
        <taxon>Eukaryota</taxon>
        <taxon>Metazoa</taxon>
        <taxon>Ecdysozoa</taxon>
        <taxon>Arthropoda</taxon>
        <taxon>Hexapoda</taxon>
        <taxon>Insecta</taxon>
        <taxon>Pterygota</taxon>
        <taxon>Neoptera</taxon>
        <taxon>Endopterygota</taxon>
        <taxon>Lepidoptera</taxon>
        <taxon>Glossata</taxon>
        <taxon>Ditrysia</taxon>
        <taxon>Tineoidea</taxon>
        <taxon>Psychidae</taxon>
        <taxon>Oiketicinae</taxon>
        <taxon>Eumeta</taxon>
    </lineage>
</organism>
<name>A0A4C1YIX7_EUMVA</name>
<proteinExistence type="predicted"/>
<evidence type="ECO:0000313" key="1">
    <source>
        <dbReference type="EMBL" id="GBP75223.1"/>
    </source>
</evidence>
<protein>
    <submittedName>
        <fullName evidence="1">Uncharacterized protein</fullName>
    </submittedName>
</protein>
<dbReference type="AlphaFoldDB" id="A0A4C1YIX7"/>
<accession>A0A4C1YIX7</accession>
<evidence type="ECO:0000313" key="2">
    <source>
        <dbReference type="Proteomes" id="UP000299102"/>
    </source>
</evidence>
<comment type="caution">
    <text evidence="1">The sequence shown here is derived from an EMBL/GenBank/DDBJ whole genome shotgun (WGS) entry which is preliminary data.</text>
</comment>
<dbReference type="EMBL" id="BGZK01001240">
    <property type="protein sequence ID" value="GBP75223.1"/>
    <property type="molecule type" value="Genomic_DNA"/>
</dbReference>
<keyword evidence="2" id="KW-1185">Reference proteome</keyword>
<reference evidence="1 2" key="1">
    <citation type="journal article" date="2019" name="Commun. Biol.">
        <title>The bagworm genome reveals a unique fibroin gene that provides high tensile strength.</title>
        <authorList>
            <person name="Kono N."/>
            <person name="Nakamura H."/>
            <person name="Ohtoshi R."/>
            <person name="Tomita M."/>
            <person name="Numata K."/>
            <person name="Arakawa K."/>
        </authorList>
    </citation>
    <scope>NUCLEOTIDE SEQUENCE [LARGE SCALE GENOMIC DNA]</scope>
</reference>